<evidence type="ECO:0000256" key="2">
    <source>
        <dbReference type="ARBA" id="ARBA00023239"/>
    </source>
</evidence>
<evidence type="ECO:0000256" key="1">
    <source>
        <dbReference type="ARBA" id="ARBA00022723"/>
    </source>
</evidence>
<dbReference type="InterPro" id="IPR050963">
    <property type="entry name" value="Sirohydro_Cobaltochel/CbiX"/>
</dbReference>
<dbReference type="PANTHER" id="PTHR33542:SF5">
    <property type="entry name" value="FERROCHELATASE CHE1"/>
    <property type="match status" value="1"/>
</dbReference>
<keyword evidence="4" id="KW-1185">Reference proteome</keyword>
<dbReference type="GO" id="GO:0046872">
    <property type="term" value="F:metal ion binding"/>
    <property type="evidence" value="ECO:0007669"/>
    <property type="project" value="UniProtKB-KW"/>
</dbReference>
<dbReference type="EMBL" id="MKQR01000002">
    <property type="protein sequence ID" value="OLR95503.1"/>
    <property type="molecule type" value="Genomic_DNA"/>
</dbReference>
<dbReference type="GO" id="GO:0016829">
    <property type="term" value="F:lyase activity"/>
    <property type="evidence" value="ECO:0007669"/>
    <property type="project" value="UniProtKB-KW"/>
</dbReference>
<evidence type="ECO:0000313" key="4">
    <source>
        <dbReference type="Proteomes" id="UP000186040"/>
    </source>
</evidence>
<evidence type="ECO:0000313" key="3">
    <source>
        <dbReference type="EMBL" id="OLR95503.1"/>
    </source>
</evidence>
<proteinExistence type="predicted"/>
<name>A0A1Q9LU17_9PSEU</name>
<dbReference type="Gene3D" id="3.40.50.1400">
    <property type="match status" value="2"/>
</dbReference>
<dbReference type="InterPro" id="IPR002762">
    <property type="entry name" value="CbiX-like"/>
</dbReference>
<protein>
    <submittedName>
        <fullName evidence="3">Sirohydrochlorin chelatase</fullName>
    </submittedName>
</protein>
<organism evidence="3 4">
    <name type="scientific">Actinokineospora bangkokensis</name>
    <dbReference type="NCBI Taxonomy" id="1193682"/>
    <lineage>
        <taxon>Bacteria</taxon>
        <taxon>Bacillati</taxon>
        <taxon>Actinomycetota</taxon>
        <taxon>Actinomycetes</taxon>
        <taxon>Pseudonocardiales</taxon>
        <taxon>Pseudonocardiaceae</taxon>
        <taxon>Actinokineospora</taxon>
    </lineage>
</organism>
<keyword evidence="2" id="KW-0456">Lyase</keyword>
<accession>A0A1Q9LU17</accession>
<keyword evidence="1" id="KW-0479">Metal-binding</keyword>
<dbReference type="AlphaFoldDB" id="A0A1Q9LU17"/>
<dbReference type="CDD" id="cd03416">
    <property type="entry name" value="CbiX_SirB_N"/>
    <property type="match status" value="1"/>
</dbReference>
<dbReference type="SUPFAM" id="SSF53800">
    <property type="entry name" value="Chelatase"/>
    <property type="match status" value="1"/>
</dbReference>
<dbReference type="Proteomes" id="UP000186040">
    <property type="component" value="Unassembled WGS sequence"/>
</dbReference>
<reference evidence="3 4" key="1">
    <citation type="submission" date="2016-10" db="EMBL/GenBank/DDBJ databases">
        <title>The Draft Genome Sequence of Actinokineospora bangkokensis 44EHWT reveals the biosynthetic pathway of antifungal compounds Thailandins with unusual extender unit butylmalonyl-CoA.</title>
        <authorList>
            <person name="Greule A."/>
            <person name="Intra B."/>
            <person name="Flemming S."/>
            <person name="Rommel M.G."/>
            <person name="Panbangred W."/>
            <person name="Bechthold A."/>
        </authorList>
    </citation>
    <scope>NUCLEOTIDE SEQUENCE [LARGE SCALE GENOMIC DNA]</scope>
    <source>
        <strain evidence="3 4">44EHW</strain>
    </source>
</reference>
<sequence>MAVAHGSRDPRSAAAVAELLAAVRARRPDLDVRGAFLDLSRPLLADVLDAARGPVVVVPLLLGRAFHARVDLPGLVEAAQRRNRGLSVRVAGVLGPDARLEAAALRRLSEAGVVPGDPEVGVVLAATGSSHPPANARVHEIARRWAGSFGWAGVRPAFASATTPDVPSAVAALRARGAARIAVASWFLAPGLLPDRVAAQAAGAVVAAPLGAAETVADVVVDRYAEALGSGALTA</sequence>
<dbReference type="STRING" id="1193682.BJP25_06425"/>
<dbReference type="Pfam" id="PF01903">
    <property type="entry name" value="CbiX"/>
    <property type="match status" value="2"/>
</dbReference>
<comment type="caution">
    <text evidence="3">The sequence shown here is derived from an EMBL/GenBank/DDBJ whole genome shotgun (WGS) entry which is preliminary data.</text>
</comment>
<gene>
    <name evidence="3" type="ORF">BJP25_06425</name>
</gene>
<dbReference type="PANTHER" id="PTHR33542">
    <property type="entry name" value="SIROHYDROCHLORIN FERROCHELATASE, CHLOROPLASTIC"/>
    <property type="match status" value="1"/>
</dbReference>